<protein>
    <recommendedName>
        <fullName evidence="7">G-protein coupled receptors family 2 profile 2 domain-containing protein</fullName>
    </recommendedName>
</protein>
<evidence type="ECO:0000256" key="1">
    <source>
        <dbReference type="ARBA" id="ARBA00004141"/>
    </source>
</evidence>
<name>A0A9Q1J247_SYNKA</name>
<gene>
    <name evidence="8" type="ORF">SKAU_G00117310</name>
</gene>
<evidence type="ECO:0000256" key="3">
    <source>
        <dbReference type="ARBA" id="ARBA00022989"/>
    </source>
</evidence>
<dbReference type="GO" id="GO:0005886">
    <property type="term" value="C:plasma membrane"/>
    <property type="evidence" value="ECO:0007669"/>
    <property type="project" value="TreeGrafter"/>
</dbReference>
<dbReference type="PANTHER" id="PTHR12011">
    <property type="entry name" value="ADHESION G-PROTEIN COUPLED RECEPTOR"/>
    <property type="match status" value="1"/>
</dbReference>
<dbReference type="PROSITE" id="PS50261">
    <property type="entry name" value="G_PROTEIN_RECEP_F2_4"/>
    <property type="match status" value="1"/>
</dbReference>
<feature type="compositionally biased region" description="Low complexity" evidence="5">
    <location>
        <begin position="194"/>
        <end position="209"/>
    </location>
</feature>
<evidence type="ECO:0000259" key="7">
    <source>
        <dbReference type="PROSITE" id="PS50261"/>
    </source>
</evidence>
<keyword evidence="2 6" id="KW-0812">Transmembrane</keyword>
<keyword evidence="4 6" id="KW-0472">Membrane</keyword>
<evidence type="ECO:0000256" key="4">
    <source>
        <dbReference type="ARBA" id="ARBA00023136"/>
    </source>
</evidence>
<dbReference type="GO" id="GO:0007166">
    <property type="term" value="P:cell surface receptor signaling pathway"/>
    <property type="evidence" value="ECO:0007669"/>
    <property type="project" value="InterPro"/>
</dbReference>
<feature type="region of interest" description="Disordered" evidence="5">
    <location>
        <begin position="194"/>
        <end position="218"/>
    </location>
</feature>
<keyword evidence="3 6" id="KW-1133">Transmembrane helix</keyword>
<feature type="domain" description="G-protein coupled receptors family 2 profile 2" evidence="7">
    <location>
        <begin position="1"/>
        <end position="166"/>
    </location>
</feature>
<feature type="transmembrane region" description="Helical" evidence="6">
    <location>
        <begin position="113"/>
        <end position="131"/>
    </location>
</feature>
<evidence type="ECO:0000313" key="9">
    <source>
        <dbReference type="Proteomes" id="UP001152622"/>
    </source>
</evidence>
<dbReference type="Pfam" id="PF00002">
    <property type="entry name" value="7tm_2"/>
    <property type="match status" value="1"/>
</dbReference>
<dbReference type="PANTHER" id="PTHR12011:SF433">
    <property type="entry name" value="ADHESION G PROTEIN-COUPLED RECEPTOR E1-LIKE-RELATED"/>
    <property type="match status" value="1"/>
</dbReference>
<evidence type="ECO:0000313" key="8">
    <source>
        <dbReference type="EMBL" id="KAJ8362900.1"/>
    </source>
</evidence>
<dbReference type="AlphaFoldDB" id="A0A9Q1J247"/>
<dbReference type="OrthoDB" id="1100386at2759"/>
<proteinExistence type="predicted"/>
<feature type="transmembrane region" description="Helical" evidence="6">
    <location>
        <begin position="143"/>
        <end position="165"/>
    </location>
</feature>
<evidence type="ECO:0000256" key="5">
    <source>
        <dbReference type="SAM" id="MobiDB-lite"/>
    </source>
</evidence>
<organism evidence="8 9">
    <name type="scientific">Synaphobranchus kaupii</name>
    <name type="common">Kaup's arrowtooth eel</name>
    <dbReference type="NCBI Taxonomy" id="118154"/>
    <lineage>
        <taxon>Eukaryota</taxon>
        <taxon>Metazoa</taxon>
        <taxon>Chordata</taxon>
        <taxon>Craniata</taxon>
        <taxon>Vertebrata</taxon>
        <taxon>Euteleostomi</taxon>
        <taxon>Actinopterygii</taxon>
        <taxon>Neopterygii</taxon>
        <taxon>Teleostei</taxon>
        <taxon>Anguilliformes</taxon>
        <taxon>Synaphobranchidae</taxon>
        <taxon>Synaphobranchus</taxon>
    </lineage>
</organism>
<evidence type="ECO:0000256" key="2">
    <source>
        <dbReference type="ARBA" id="ARBA00022692"/>
    </source>
</evidence>
<comment type="caution">
    <text evidence="8">The sequence shown here is derived from an EMBL/GenBank/DDBJ whole genome shotgun (WGS) entry which is preliminary data.</text>
</comment>
<dbReference type="GO" id="GO:0007189">
    <property type="term" value="P:adenylate cyclase-activating G protein-coupled receptor signaling pathway"/>
    <property type="evidence" value="ECO:0007669"/>
    <property type="project" value="TreeGrafter"/>
</dbReference>
<comment type="subcellular location">
    <subcellularLocation>
        <location evidence="1">Membrane</location>
        <topology evidence="1">Multi-pass membrane protein</topology>
    </subcellularLocation>
</comment>
<feature type="transmembrane region" description="Helical" evidence="6">
    <location>
        <begin position="68"/>
        <end position="92"/>
    </location>
</feature>
<evidence type="ECO:0000256" key="6">
    <source>
        <dbReference type="SAM" id="Phobius"/>
    </source>
</evidence>
<feature type="transmembrane region" description="Helical" evidence="6">
    <location>
        <begin position="26"/>
        <end position="48"/>
    </location>
</feature>
<dbReference type="InterPro" id="IPR017981">
    <property type="entry name" value="GPCR_2-like_7TM"/>
</dbReference>
<dbReference type="Proteomes" id="UP001152622">
    <property type="component" value="Chromosome 4"/>
</dbReference>
<sequence>MAAFCWMCLEGVQLYRMVVLVFNTTLRPLVMIAVGYAVPAVIVAISAFANARGYGTDRHCWLSLENGFIWSFFGPVCVIIIINAAFFVITVWKLAQKFSSLNQDMTNLRKIKTFTVTAIAQLCVLGTMWIFGCFQFDESTLVASYLFTILNSLQGALVFIMHCLLSKQVREEYSRILCHICTDLAEKKKYSEFSSHQSSSSQASKSLGSGQNTGESQI</sequence>
<dbReference type="EMBL" id="JAINUF010000004">
    <property type="protein sequence ID" value="KAJ8362900.1"/>
    <property type="molecule type" value="Genomic_DNA"/>
</dbReference>
<keyword evidence="9" id="KW-1185">Reference proteome</keyword>
<dbReference type="GO" id="GO:0004930">
    <property type="term" value="F:G protein-coupled receptor activity"/>
    <property type="evidence" value="ECO:0007669"/>
    <property type="project" value="InterPro"/>
</dbReference>
<dbReference type="InterPro" id="IPR000832">
    <property type="entry name" value="GPCR_2_secretin-like"/>
</dbReference>
<accession>A0A9Q1J247</accession>
<dbReference type="Gene3D" id="1.20.1070.10">
    <property type="entry name" value="Rhodopsin 7-helix transmembrane proteins"/>
    <property type="match status" value="1"/>
</dbReference>
<reference evidence="8" key="1">
    <citation type="journal article" date="2023" name="Science">
        <title>Genome structures resolve the early diversification of teleost fishes.</title>
        <authorList>
            <person name="Parey E."/>
            <person name="Louis A."/>
            <person name="Montfort J."/>
            <person name="Bouchez O."/>
            <person name="Roques C."/>
            <person name="Iampietro C."/>
            <person name="Lluch J."/>
            <person name="Castinel A."/>
            <person name="Donnadieu C."/>
            <person name="Desvignes T."/>
            <person name="Floi Bucao C."/>
            <person name="Jouanno E."/>
            <person name="Wen M."/>
            <person name="Mejri S."/>
            <person name="Dirks R."/>
            <person name="Jansen H."/>
            <person name="Henkel C."/>
            <person name="Chen W.J."/>
            <person name="Zahm M."/>
            <person name="Cabau C."/>
            <person name="Klopp C."/>
            <person name="Thompson A.W."/>
            <person name="Robinson-Rechavi M."/>
            <person name="Braasch I."/>
            <person name="Lecointre G."/>
            <person name="Bobe J."/>
            <person name="Postlethwait J.H."/>
            <person name="Berthelot C."/>
            <person name="Roest Crollius H."/>
            <person name="Guiguen Y."/>
        </authorList>
    </citation>
    <scope>NUCLEOTIDE SEQUENCE</scope>
    <source>
        <strain evidence="8">WJC10195</strain>
    </source>
</reference>
<dbReference type="SUPFAM" id="SSF81321">
    <property type="entry name" value="Family A G protein-coupled receptor-like"/>
    <property type="match status" value="1"/>
</dbReference>